<dbReference type="InterPro" id="IPR050482">
    <property type="entry name" value="Sensor_HK_TwoCompSys"/>
</dbReference>
<dbReference type="RefSeq" id="WP_166522145.1">
    <property type="nucleotide sequence ID" value="NZ_JAAABI010000001.1"/>
</dbReference>
<dbReference type="PRINTS" id="PR00344">
    <property type="entry name" value="BCTRLSENSOR"/>
</dbReference>
<dbReference type="SUPFAM" id="SSF55874">
    <property type="entry name" value="ATPase domain of HSP90 chaperone/DNA topoisomerase II/histidine kinase"/>
    <property type="match status" value="1"/>
</dbReference>
<dbReference type="SMART" id="SM00387">
    <property type="entry name" value="HATPase_c"/>
    <property type="match status" value="1"/>
</dbReference>
<keyword evidence="7" id="KW-0812">Transmembrane</keyword>
<proteinExistence type="predicted"/>
<keyword evidence="5" id="KW-0902">Two-component regulatory system</keyword>
<evidence type="ECO:0000259" key="8">
    <source>
        <dbReference type="PROSITE" id="PS50109"/>
    </source>
</evidence>
<dbReference type="CDD" id="cd16917">
    <property type="entry name" value="HATPase_UhpB-NarQ-NarX-like"/>
    <property type="match status" value="1"/>
</dbReference>
<evidence type="ECO:0000256" key="3">
    <source>
        <dbReference type="ARBA" id="ARBA00022679"/>
    </source>
</evidence>
<dbReference type="EMBL" id="JAAABI010000001">
    <property type="protein sequence ID" value="NAY90740.1"/>
    <property type="molecule type" value="Genomic_DNA"/>
</dbReference>
<evidence type="ECO:0000313" key="9">
    <source>
        <dbReference type="EMBL" id="NAY90740.1"/>
    </source>
</evidence>
<sequence>MKNSFFILFILLFTACGHNGKQQVQEENPLSKKIESWISISKDSTELFMEERKSFLQQAENLANQIDNDTTRLDHLSRISLAYKKIEDSSAFRSMNRKVQDLSQRAQLYKTLGESHWDLASFFRDYGVLDSAYFHFRSAYRSFDKMPMDSTSRSLQGRMLYSMGNIQNSYKDYLGAEISMTKALKIFDDLDDQLRIYNCYNVLGIIASGMDNNTKALEYFEKAKSQIRFLESTNKTRFVWQNQNNIADEFLNMEEYSDGKKALQKLITDDKLRKTAPELYSLALAGYAYSIFKEGENVDNVNEYLETAIKIHDSVGDLYSKARAKQYYAELKMSQGDTALAIQYAQESRNIAQETSNNDRLLEVLRLLTQWDSENAVAYSNAYYNLNETIKAEERAKRDKFARIRLETDEVIEENKFLTRQRQIWIAAALALIFMGVATIIIVTQRVHNNRLKFKQKQQESNQEIYNLMLSQQGKLKEGKQLEQKRISEELHDGILGQMLGIRLILSGLNGKGDPGAVEKRADFIEKLREVEEEIRTISHELSNASYQKFYNFIVSLEDLIDDIGKSSGILCNFTYSSKVDWDSLSGDTKINIYRIVQETLQNCVKHAQCTQVDIAMKVDDDMLELSIADNGIGFDTNKAKKGIGLRNVASRVKKLKGTLKVDSTKGKGTAIWVQIPSSPTLLKDSKETKKTKQALNV</sequence>
<dbReference type="Proteomes" id="UP000667650">
    <property type="component" value="Unassembled WGS sequence"/>
</dbReference>
<dbReference type="Gene3D" id="3.30.565.10">
    <property type="entry name" value="Histidine kinase-like ATPase, C-terminal domain"/>
    <property type="match status" value="1"/>
</dbReference>
<dbReference type="SMART" id="SM00028">
    <property type="entry name" value="TPR"/>
    <property type="match status" value="3"/>
</dbReference>
<dbReference type="PANTHER" id="PTHR24421">
    <property type="entry name" value="NITRATE/NITRITE SENSOR PROTEIN NARX-RELATED"/>
    <property type="match status" value="1"/>
</dbReference>
<dbReference type="InterPro" id="IPR005467">
    <property type="entry name" value="His_kinase_dom"/>
</dbReference>
<keyword evidence="7" id="KW-0472">Membrane</keyword>
<dbReference type="InterPro" id="IPR011990">
    <property type="entry name" value="TPR-like_helical_dom_sf"/>
</dbReference>
<evidence type="ECO:0000256" key="5">
    <source>
        <dbReference type="ARBA" id="ARBA00023012"/>
    </source>
</evidence>
<dbReference type="InterPro" id="IPR004358">
    <property type="entry name" value="Sig_transdc_His_kin-like_C"/>
</dbReference>
<dbReference type="PROSITE" id="PS50109">
    <property type="entry name" value="HIS_KIN"/>
    <property type="match status" value="1"/>
</dbReference>
<name>A0A964T9I5_9FLAO</name>
<dbReference type="SUPFAM" id="SSF48452">
    <property type="entry name" value="TPR-like"/>
    <property type="match status" value="2"/>
</dbReference>
<dbReference type="Pfam" id="PF02518">
    <property type="entry name" value="HATPase_c"/>
    <property type="match status" value="1"/>
</dbReference>
<dbReference type="Gene3D" id="1.25.40.10">
    <property type="entry name" value="Tetratricopeptide repeat domain"/>
    <property type="match status" value="1"/>
</dbReference>
<keyword evidence="10" id="KW-1185">Reference proteome</keyword>
<evidence type="ECO:0000256" key="6">
    <source>
        <dbReference type="SAM" id="Coils"/>
    </source>
</evidence>
<feature type="transmembrane region" description="Helical" evidence="7">
    <location>
        <begin position="424"/>
        <end position="443"/>
    </location>
</feature>
<dbReference type="InterPro" id="IPR003594">
    <property type="entry name" value="HATPase_dom"/>
</dbReference>
<dbReference type="InterPro" id="IPR019734">
    <property type="entry name" value="TPR_rpt"/>
</dbReference>
<dbReference type="EC" id="2.7.13.3" evidence="2"/>
<dbReference type="AlphaFoldDB" id="A0A964T9I5"/>
<dbReference type="PANTHER" id="PTHR24421:SF10">
    <property type="entry name" value="NITRATE_NITRITE SENSOR PROTEIN NARQ"/>
    <property type="match status" value="1"/>
</dbReference>
<evidence type="ECO:0000256" key="1">
    <source>
        <dbReference type="ARBA" id="ARBA00000085"/>
    </source>
</evidence>
<keyword evidence="3" id="KW-0808">Transferase</keyword>
<keyword evidence="4" id="KW-0418">Kinase</keyword>
<protein>
    <recommendedName>
        <fullName evidence="2">histidine kinase</fullName>
        <ecNumber evidence="2">2.7.13.3</ecNumber>
    </recommendedName>
</protein>
<dbReference type="GO" id="GO:0004673">
    <property type="term" value="F:protein histidine kinase activity"/>
    <property type="evidence" value="ECO:0007669"/>
    <property type="project" value="UniProtKB-EC"/>
</dbReference>
<feature type="coiled-coil region" evidence="6">
    <location>
        <begin position="521"/>
        <end position="548"/>
    </location>
</feature>
<feature type="domain" description="Histidine kinase" evidence="8">
    <location>
        <begin position="593"/>
        <end position="680"/>
    </location>
</feature>
<comment type="caution">
    <text evidence="9">The sequence shown here is derived from an EMBL/GenBank/DDBJ whole genome shotgun (WGS) entry which is preliminary data.</text>
</comment>
<keyword evidence="6" id="KW-0175">Coiled coil</keyword>
<dbReference type="InterPro" id="IPR036890">
    <property type="entry name" value="HATPase_C_sf"/>
</dbReference>
<evidence type="ECO:0000256" key="2">
    <source>
        <dbReference type="ARBA" id="ARBA00012438"/>
    </source>
</evidence>
<reference evidence="9" key="1">
    <citation type="submission" date="2020-01" db="EMBL/GenBank/DDBJ databases">
        <title>Muricauda ochracea sp. nov., isolated from a tidal flat of Garorim bay in Korea.</title>
        <authorList>
            <person name="Kim D."/>
            <person name="Yoo Y."/>
            <person name="Kim J.-J."/>
        </authorList>
    </citation>
    <scope>NUCLEOTIDE SEQUENCE</scope>
    <source>
        <strain evidence="9">JGD-17</strain>
    </source>
</reference>
<comment type="catalytic activity">
    <reaction evidence="1">
        <text>ATP + protein L-histidine = ADP + protein N-phospho-L-histidine.</text>
        <dbReference type="EC" id="2.7.13.3"/>
    </reaction>
</comment>
<gene>
    <name evidence="9" type="ORF">GTQ34_02305</name>
</gene>
<evidence type="ECO:0000256" key="7">
    <source>
        <dbReference type="SAM" id="Phobius"/>
    </source>
</evidence>
<evidence type="ECO:0000256" key="4">
    <source>
        <dbReference type="ARBA" id="ARBA00022777"/>
    </source>
</evidence>
<keyword evidence="7" id="KW-1133">Transmembrane helix</keyword>
<evidence type="ECO:0000313" key="10">
    <source>
        <dbReference type="Proteomes" id="UP000667650"/>
    </source>
</evidence>
<accession>A0A964T9I5</accession>
<organism evidence="9 10">
    <name type="scientific">Flagellimonas ochracea</name>
    <dbReference type="NCBI Taxonomy" id="2696472"/>
    <lineage>
        <taxon>Bacteria</taxon>
        <taxon>Pseudomonadati</taxon>
        <taxon>Bacteroidota</taxon>
        <taxon>Flavobacteriia</taxon>
        <taxon>Flavobacteriales</taxon>
        <taxon>Flavobacteriaceae</taxon>
        <taxon>Flagellimonas</taxon>
    </lineage>
</organism>
<dbReference type="PROSITE" id="PS51257">
    <property type="entry name" value="PROKAR_LIPOPROTEIN"/>
    <property type="match status" value="1"/>
</dbReference>
<dbReference type="GO" id="GO:0000160">
    <property type="term" value="P:phosphorelay signal transduction system"/>
    <property type="evidence" value="ECO:0007669"/>
    <property type="project" value="UniProtKB-KW"/>
</dbReference>